<keyword evidence="2 6" id="KW-0812">Transmembrane</keyword>
<feature type="transmembrane region" description="Helical" evidence="6">
    <location>
        <begin position="130"/>
        <end position="152"/>
    </location>
</feature>
<comment type="subcellular location">
    <subcellularLocation>
        <location evidence="1">Membrane</location>
        <topology evidence="1">Multi-pass membrane protein</topology>
    </subcellularLocation>
</comment>
<evidence type="ECO:0000313" key="8">
    <source>
        <dbReference type="Proteomes" id="UP000723463"/>
    </source>
</evidence>
<evidence type="ECO:0000256" key="3">
    <source>
        <dbReference type="ARBA" id="ARBA00022989"/>
    </source>
</evidence>
<reference evidence="7" key="1">
    <citation type="journal article" date="2020" name="Fungal Divers.">
        <title>Resolving the Mortierellaceae phylogeny through synthesis of multi-gene phylogenetics and phylogenomics.</title>
        <authorList>
            <person name="Vandepol N."/>
            <person name="Liber J."/>
            <person name="Desiro A."/>
            <person name="Na H."/>
            <person name="Kennedy M."/>
            <person name="Barry K."/>
            <person name="Grigoriev I.V."/>
            <person name="Miller A.N."/>
            <person name="O'Donnell K."/>
            <person name="Stajich J.E."/>
            <person name="Bonito G."/>
        </authorList>
    </citation>
    <scope>NUCLEOTIDE SEQUENCE</scope>
    <source>
        <strain evidence="7">NRRL 2591</strain>
    </source>
</reference>
<dbReference type="PANTHER" id="PTHR34292">
    <property type="entry name" value="OUTER SPORE WALL PROTEIN LDS1"/>
    <property type="match status" value="1"/>
</dbReference>
<dbReference type="Pfam" id="PF07264">
    <property type="entry name" value="EI24"/>
    <property type="match status" value="1"/>
</dbReference>
<gene>
    <name evidence="7" type="ORF">EC957_011409</name>
</gene>
<feature type="transmembrane region" description="Helical" evidence="6">
    <location>
        <begin position="27"/>
        <end position="50"/>
    </location>
</feature>
<protein>
    <submittedName>
        <fullName evidence="7">Uncharacterized protein</fullName>
    </submittedName>
</protein>
<dbReference type="Proteomes" id="UP000723463">
    <property type="component" value="Unassembled WGS sequence"/>
</dbReference>
<name>A0A9P6K848_9FUNG</name>
<evidence type="ECO:0000313" key="7">
    <source>
        <dbReference type="EMBL" id="KAF9550862.1"/>
    </source>
</evidence>
<evidence type="ECO:0000256" key="1">
    <source>
        <dbReference type="ARBA" id="ARBA00004141"/>
    </source>
</evidence>
<keyword evidence="4 6" id="KW-0472">Membrane</keyword>
<feature type="transmembrane region" description="Helical" evidence="6">
    <location>
        <begin position="65"/>
        <end position="90"/>
    </location>
</feature>
<keyword evidence="8" id="KW-1185">Reference proteome</keyword>
<evidence type="ECO:0000256" key="6">
    <source>
        <dbReference type="SAM" id="Phobius"/>
    </source>
</evidence>
<evidence type="ECO:0000256" key="5">
    <source>
        <dbReference type="SAM" id="MobiDB-lite"/>
    </source>
</evidence>
<feature type="region of interest" description="Disordered" evidence="5">
    <location>
        <begin position="282"/>
        <end position="313"/>
    </location>
</feature>
<dbReference type="EMBL" id="JAAAXW010000008">
    <property type="protein sequence ID" value="KAF9550862.1"/>
    <property type="molecule type" value="Genomic_DNA"/>
</dbReference>
<accession>A0A9P6K848</accession>
<proteinExistence type="predicted"/>
<dbReference type="AlphaFoldDB" id="A0A9P6K848"/>
<keyword evidence="3 6" id="KW-1133">Transmembrane helix</keyword>
<dbReference type="InterPro" id="IPR059112">
    <property type="entry name" value="CysZ/EI24"/>
</dbReference>
<feature type="compositionally biased region" description="Low complexity" evidence="5">
    <location>
        <begin position="292"/>
        <end position="307"/>
    </location>
</feature>
<dbReference type="PANTHER" id="PTHR34292:SF2">
    <property type="entry name" value="OUTER SPORE WALL PROTEIN LDS1"/>
    <property type="match status" value="1"/>
</dbReference>
<evidence type="ECO:0000256" key="4">
    <source>
        <dbReference type="ARBA" id="ARBA00023136"/>
    </source>
</evidence>
<comment type="caution">
    <text evidence="7">The sequence shown here is derived from an EMBL/GenBank/DDBJ whole genome shotgun (WGS) entry which is preliminary data.</text>
</comment>
<evidence type="ECO:0000256" key="2">
    <source>
        <dbReference type="ARBA" id="ARBA00022692"/>
    </source>
</evidence>
<dbReference type="InterPro" id="IPR052786">
    <property type="entry name" value="Spore_wall_assembly"/>
</dbReference>
<sequence>MAHKPRVFYPLKGITYFLSNPGLWPRVIIPFLILAAITITLLILAFTYLLPFQVDFFQDHSWPSWLAYTVAVILTLIEAALGALIAYLALMPLWEDALFDAVLRSRKLGYIIDAAHGDYRSCLQGVLGGVYIIAFQSIVLLVFQVVSLIVLLPLHAVPVVGTIVYCYLNGWVLSFSKRIHYDVELCKLGVNQSRKYAWKHRAEYCEFGAVAVLLEMTPVLNILFFWTNVVGAALWIADEIEEARRQDRLAVRAANSQDSHYVTFRPYDSNVPGLPTEPLLGSHPYDTYGGAPQQQQPSQYQAKQPQQGTTVRY</sequence>
<organism evidence="7 8">
    <name type="scientific">Mortierella hygrophila</name>
    <dbReference type="NCBI Taxonomy" id="979708"/>
    <lineage>
        <taxon>Eukaryota</taxon>
        <taxon>Fungi</taxon>
        <taxon>Fungi incertae sedis</taxon>
        <taxon>Mucoromycota</taxon>
        <taxon>Mortierellomycotina</taxon>
        <taxon>Mortierellomycetes</taxon>
        <taxon>Mortierellales</taxon>
        <taxon>Mortierellaceae</taxon>
        <taxon>Mortierella</taxon>
    </lineage>
</organism>